<evidence type="ECO:0000256" key="6">
    <source>
        <dbReference type="ARBA" id="ARBA00023102"/>
    </source>
</evidence>
<comment type="pathway">
    <text evidence="1 8">Amino-acid biosynthesis; L-histidine biosynthesis; L-histidine from 5-phospho-alpha-D-ribose 1-diphosphate: step 8/9.</text>
</comment>
<evidence type="ECO:0000313" key="11">
    <source>
        <dbReference type="EMBL" id="MBC8532549.1"/>
    </source>
</evidence>
<evidence type="ECO:0000313" key="12">
    <source>
        <dbReference type="Proteomes" id="UP000651482"/>
    </source>
</evidence>
<reference evidence="11" key="1">
    <citation type="submission" date="2020-08" db="EMBL/GenBank/DDBJ databases">
        <title>Genome public.</title>
        <authorList>
            <person name="Liu C."/>
            <person name="Sun Q."/>
        </authorList>
    </citation>
    <scope>NUCLEOTIDE SEQUENCE</scope>
    <source>
        <strain evidence="11">NSJ-40</strain>
    </source>
</reference>
<dbReference type="SUPFAM" id="SSF89550">
    <property type="entry name" value="PHP domain-like"/>
    <property type="match status" value="1"/>
</dbReference>
<proteinExistence type="inferred from homology"/>
<dbReference type="Pfam" id="PF02811">
    <property type="entry name" value="PHP"/>
    <property type="match status" value="1"/>
</dbReference>
<dbReference type="InterPro" id="IPR004013">
    <property type="entry name" value="PHP_dom"/>
</dbReference>
<evidence type="ECO:0000256" key="7">
    <source>
        <dbReference type="ARBA" id="ARBA00049158"/>
    </source>
</evidence>
<evidence type="ECO:0000256" key="5">
    <source>
        <dbReference type="ARBA" id="ARBA00022801"/>
    </source>
</evidence>
<keyword evidence="4 8" id="KW-0028">Amino-acid biosynthesis</keyword>
<dbReference type="RefSeq" id="WP_249317751.1">
    <property type="nucleotide sequence ID" value="NZ_JACRSN010000001.1"/>
</dbReference>
<evidence type="ECO:0000256" key="1">
    <source>
        <dbReference type="ARBA" id="ARBA00004970"/>
    </source>
</evidence>
<keyword evidence="5 8" id="KW-0378">Hydrolase</keyword>
<comment type="catalytic activity">
    <reaction evidence="7 8">
        <text>L-histidinol phosphate + H2O = L-histidinol + phosphate</text>
        <dbReference type="Rhea" id="RHEA:14465"/>
        <dbReference type="ChEBI" id="CHEBI:15377"/>
        <dbReference type="ChEBI" id="CHEBI:43474"/>
        <dbReference type="ChEBI" id="CHEBI:57699"/>
        <dbReference type="ChEBI" id="CHEBI:57980"/>
        <dbReference type="EC" id="3.1.3.15"/>
    </reaction>
</comment>
<feature type="domain" description="PHP" evidence="10">
    <location>
        <begin position="13"/>
        <end position="201"/>
    </location>
</feature>
<accession>A0A926HQB0</accession>
<dbReference type="PANTHER" id="PTHR21039:SF0">
    <property type="entry name" value="HISTIDINOL-PHOSPHATASE"/>
    <property type="match status" value="1"/>
</dbReference>
<evidence type="ECO:0000256" key="4">
    <source>
        <dbReference type="ARBA" id="ARBA00022605"/>
    </source>
</evidence>
<dbReference type="GO" id="GO:0005737">
    <property type="term" value="C:cytoplasm"/>
    <property type="evidence" value="ECO:0007669"/>
    <property type="project" value="TreeGrafter"/>
</dbReference>
<feature type="region of interest" description="Disordered" evidence="9">
    <location>
        <begin position="1"/>
        <end position="22"/>
    </location>
</feature>
<dbReference type="NCBIfam" id="TIGR01856">
    <property type="entry name" value="hisJ_fam"/>
    <property type="match status" value="1"/>
</dbReference>
<dbReference type="AlphaFoldDB" id="A0A926HQB0"/>
<dbReference type="InterPro" id="IPR010140">
    <property type="entry name" value="Histidinol_P_phosphatase_HisJ"/>
</dbReference>
<name>A0A926HQB0_9FIRM</name>
<dbReference type="Proteomes" id="UP000651482">
    <property type="component" value="Unassembled WGS sequence"/>
</dbReference>
<dbReference type="EMBL" id="JACRSN010000001">
    <property type="protein sequence ID" value="MBC8532549.1"/>
    <property type="molecule type" value="Genomic_DNA"/>
</dbReference>
<organism evidence="11 12">
    <name type="scientific">Yeguia hominis</name>
    <dbReference type="NCBI Taxonomy" id="2763662"/>
    <lineage>
        <taxon>Bacteria</taxon>
        <taxon>Bacillati</taxon>
        <taxon>Bacillota</taxon>
        <taxon>Clostridia</taxon>
        <taxon>Eubacteriales</taxon>
        <taxon>Yeguiaceae</taxon>
        <taxon>Yeguia</taxon>
    </lineage>
</organism>
<dbReference type="GO" id="GO:0000105">
    <property type="term" value="P:L-histidine biosynthetic process"/>
    <property type="evidence" value="ECO:0007669"/>
    <property type="project" value="UniProtKB-UniRule"/>
</dbReference>
<evidence type="ECO:0000256" key="3">
    <source>
        <dbReference type="ARBA" id="ARBA00013085"/>
    </source>
</evidence>
<evidence type="ECO:0000256" key="9">
    <source>
        <dbReference type="SAM" id="MobiDB-lite"/>
    </source>
</evidence>
<dbReference type="Gene3D" id="3.20.20.140">
    <property type="entry name" value="Metal-dependent hydrolases"/>
    <property type="match status" value="1"/>
</dbReference>
<keyword evidence="6 8" id="KW-0368">Histidine biosynthesis</keyword>
<evidence type="ECO:0000259" key="10">
    <source>
        <dbReference type="Pfam" id="PF02811"/>
    </source>
</evidence>
<dbReference type="PANTHER" id="PTHR21039">
    <property type="entry name" value="HISTIDINOL PHOSPHATASE-RELATED"/>
    <property type="match status" value="1"/>
</dbReference>
<sequence>MMCPSTKKQILADSHTHSRNSFDGSASVRALYEGARRRGIRYLTVTDHYDCNELPAENLGKTQKASFAEISACAQGAPETVTVLSGMELGQPLQALAWAERLLAAEPCDFVLGSLHNLENFSDFYDLDYTAQPLEPLFDRYFSEMLDMIAWGNFDSLAHLSYPLRYLPDGFSQAAAYFKSGQDSVLRALAKAGKALEINTSGLRQRIGVTLPDADTVRRFRELGGELITLGSDAHTAEDVGAGIAEGVLIAAAAGFSQIAVYRNRKPELLPIE</sequence>
<comment type="similarity">
    <text evidence="2 8">Belongs to the PHP hydrolase family. HisK subfamily.</text>
</comment>
<gene>
    <name evidence="11" type="ORF">IAG03_00740</name>
</gene>
<keyword evidence="12" id="KW-1185">Reference proteome</keyword>
<dbReference type="InterPro" id="IPR016195">
    <property type="entry name" value="Pol/histidinol_Pase-like"/>
</dbReference>
<evidence type="ECO:0000256" key="2">
    <source>
        <dbReference type="ARBA" id="ARBA00009152"/>
    </source>
</evidence>
<dbReference type="GO" id="GO:0004401">
    <property type="term" value="F:histidinol-phosphatase activity"/>
    <property type="evidence" value="ECO:0007669"/>
    <property type="project" value="UniProtKB-UniRule"/>
</dbReference>
<evidence type="ECO:0000256" key="8">
    <source>
        <dbReference type="RuleBase" id="RU366003"/>
    </source>
</evidence>
<dbReference type="EC" id="3.1.3.15" evidence="3 8"/>
<protein>
    <recommendedName>
        <fullName evidence="3 8">Histidinol-phosphatase</fullName>
        <shortName evidence="8">HolPase</shortName>
        <ecNumber evidence="3 8">3.1.3.15</ecNumber>
    </recommendedName>
</protein>
<comment type="caution">
    <text evidence="11">The sequence shown here is derived from an EMBL/GenBank/DDBJ whole genome shotgun (WGS) entry which is preliminary data.</text>
</comment>